<evidence type="ECO:0000259" key="2">
    <source>
        <dbReference type="Pfam" id="PF20684"/>
    </source>
</evidence>
<dbReference type="InterPro" id="IPR049326">
    <property type="entry name" value="Rhodopsin_dom_fungi"/>
</dbReference>
<dbReference type="Pfam" id="PF20684">
    <property type="entry name" value="Fung_rhodopsin"/>
    <property type="match status" value="1"/>
</dbReference>
<evidence type="ECO:0000313" key="4">
    <source>
        <dbReference type="Proteomes" id="UP000177798"/>
    </source>
</evidence>
<accession>A0A1D9PW48</accession>
<evidence type="ECO:0000256" key="1">
    <source>
        <dbReference type="SAM" id="Phobius"/>
    </source>
</evidence>
<dbReference type="VEuPathDB" id="FungiDB:sscle_02g012930"/>
<dbReference type="OrthoDB" id="3918601at2759"/>
<feature type="transmembrane region" description="Helical" evidence="1">
    <location>
        <begin position="187"/>
        <end position="210"/>
    </location>
</feature>
<feature type="transmembrane region" description="Helical" evidence="1">
    <location>
        <begin position="105"/>
        <end position="128"/>
    </location>
</feature>
<feature type="domain" description="Rhodopsin" evidence="2">
    <location>
        <begin position="47"/>
        <end position="279"/>
    </location>
</feature>
<keyword evidence="1" id="KW-0812">Transmembrane</keyword>
<feature type="transmembrane region" description="Helical" evidence="1">
    <location>
        <begin position="31"/>
        <end position="54"/>
    </location>
</feature>
<sequence>MSSWSLSLTKSIIVRNGPIIDDSHIAPVIQILAWLFLTFSILSVAAQFITKFVISREFGASDALLFAALIMYVAQHSVLLSPAGQVIGNSPIGLSDETVNLALKALYSIEILSVLTLFVVKNSVLVALRAITPVLGHRIMIYAASAITVAWGITSAFAVAFQCPSPQRWNVVGQTCIDIPAVKMYTAVMNILTDLSLIVVPTVIILPVHMSWGKRVTILSAFWLRMIVVTASIVHIIYIRRLVIDNQFLHNVWQTVVCQIVVQSTSIVTACIPFLKPFLVSLESGFLRADDINRRTAAGMYGSDRNPKSSGGASSYIKMKNQNWNSREFSVKNQQSVAVEENSNK</sequence>
<keyword evidence="1" id="KW-1133">Transmembrane helix</keyword>
<name>A0A1D9PW48_SCLS1</name>
<keyword evidence="1" id="KW-0472">Membrane</keyword>
<feature type="transmembrane region" description="Helical" evidence="1">
    <location>
        <begin position="63"/>
        <end position="85"/>
    </location>
</feature>
<proteinExistence type="predicted"/>
<dbReference type="EMBL" id="CP017815">
    <property type="protein sequence ID" value="APA06523.1"/>
    <property type="molecule type" value="Genomic_DNA"/>
</dbReference>
<gene>
    <name evidence="3" type="ORF">sscle_02g012930</name>
</gene>
<dbReference type="Proteomes" id="UP000177798">
    <property type="component" value="Chromosome 2"/>
</dbReference>
<protein>
    <recommendedName>
        <fullName evidence="2">Rhodopsin domain-containing protein</fullName>
    </recommendedName>
</protein>
<dbReference type="PANTHER" id="PTHR38794:SF1">
    <property type="entry name" value="INTEGRAL MEMBRANE PROTEIN"/>
    <property type="match status" value="1"/>
</dbReference>
<feature type="transmembrane region" description="Helical" evidence="1">
    <location>
        <begin position="222"/>
        <end position="240"/>
    </location>
</feature>
<dbReference type="AlphaFoldDB" id="A0A1D9PW48"/>
<evidence type="ECO:0000313" key="3">
    <source>
        <dbReference type="EMBL" id="APA06523.1"/>
    </source>
</evidence>
<feature type="transmembrane region" description="Helical" evidence="1">
    <location>
        <begin position="140"/>
        <end position="161"/>
    </location>
</feature>
<dbReference type="PANTHER" id="PTHR38794">
    <property type="entry name" value="INTEGRAL MEMBRANE PROTEIN"/>
    <property type="match status" value="1"/>
</dbReference>
<reference evidence="4" key="1">
    <citation type="journal article" date="2017" name="Genome Biol. Evol.">
        <title>The complete genome sequence of the phytopathogenic fungus Sclerotinia sclerotiorum reveals insights into the genome architecture of broad host range pathogens.</title>
        <authorList>
            <person name="Derbyshire M."/>
            <person name="Denton-Giles M."/>
            <person name="Hegedus D."/>
            <person name="Seifbarghy S."/>
            <person name="Rollins J."/>
            <person name="van Kan J."/>
            <person name="Seidl M.F."/>
            <person name="Faino L."/>
            <person name="Mbengue M."/>
            <person name="Navaud O."/>
            <person name="Raffaele S."/>
            <person name="Hammond-Kosack K."/>
            <person name="Heard S."/>
            <person name="Oliver R."/>
        </authorList>
    </citation>
    <scope>NUCLEOTIDE SEQUENCE [LARGE SCALE GENOMIC DNA]</scope>
    <source>
        <strain evidence="4">ATCC 18683 / 1980 / Ss-1</strain>
    </source>
</reference>
<organism evidence="3 4">
    <name type="scientific">Sclerotinia sclerotiorum (strain ATCC 18683 / 1980 / Ss-1)</name>
    <name type="common">White mold</name>
    <name type="synonym">Whetzelinia sclerotiorum</name>
    <dbReference type="NCBI Taxonomy" id="665079"/>
    <lineage>
        <taxon>Eukaryota</taxon>
        <taxon>Fungi</taxon>
        <taxon>Dikarya</taxon>
        <taxon>Ascomycota</taxon>
        <taxon>Pezizomycotina</taxon>
        <taxon>Leotiomycetes</taxon>
        <taxon>Helotiales</taxon>
        <taxon>Sclerotiniaceae</taxon>
        <taxon>Sclerotinia</taxon>
    </lineage>
</organism>